<evidence type="ECO:0000256" key="5">
    <source>
        <dbReference type="ARBA" id="ARBA00022989"/>
    </source>
</evidence>
<evidence type="ECO:0000256" key="4">
    <source>
        <dbReference type="ARBA" id="ARBA00022692"/>
    </source>
</evidence>
<evidence type="ECO:0000313" key="15">
    <source>
        <dbReference type="Proteomes" id="UP001187531"/>
    </source>
</evidence>
<dbReference type="GO" id="GO:0005886">
    <property type="term" value="C:plasma membrane"/>
    <property type="evidence" value="ECO:0007669"/>
    <property type="project" value="UniProtKB-SubCell"/>
</dbReference>
<dbReference type="AlphaFoldDB" id="A0AA88L4V3"/>
<feature type="transmembrane region" description="Helical" evidence="12">
    <location>
        <begin position="344"/>
        <end position="363"/>
    </location>
</feature>
<dbReference type="CDD" id="cd15329">
    <property type="entry name" value="7tmA_5-HT7"/>
    <property type="match status" value="1"/>
</dbReference>
<dbReference type="PROSITE" id="PS00237">
    <property type="entry name" value="G_PROTEIN_RECEP_F1_1"/>
    <property type="match status" value="1"/>
</dbReference>
<dbReference type="Gene3D" id="1.20.1070.10">
    <property type="entry name" value="Rhodopsin 7-helix transmembrane proteins"/>
    <property type="match status" value="1"/>
</dbReference>
<evidence type="ECO:0000313" key="14">
    <source>
        <dbReference type="EMBL" id="KAK2712919.1"/>
    </source>
</evidence>
<keyword evidence="10 11" id="KW-0807">Transducer</keyword>
<dbReference type="EMBL" id="JAVRJZ010000015">
    <property type="protein sequence ID" value="KAK2712919.1"/>
    <property type="molecule type" value="Genomic_DNA"/>
</dbReference>
<keyword evidence="7 12" id="KW-0472">Membrane</keyword>
<keyword evidence="15" id="KW-1185">Reference proteome</keyword>
<name>A0AA88L4V3_ARTSF</name>
<organism evidence="14 15">
    <name type="scientific">Artemia franciscana</name>
    <name type="common">Brine shrimp</name>
    <name type="synonym">Artemia sanfranciscana</name>
    <dbReference type="NCBI Taxonomy" id="6661"/>
    <lineage>
        <taxon>Eukaryota</taxon>
        <taxon>Metazoa</taxon>
        <taxon>Ecdysozoa</taxon>
        <taxon>Arthropoda</taxon>
        <taxon>Crustacea</taxon>
        <taxon>Branchiopoda</taxon>
        <taxon>Anostraca</taxon>
        <taxon>Artemiidae</taxon>
        <taxon>Artemia</taxon>
    </lineage>
</organism>
<keyword evidence="8" id="KW-1015">Disulfide bond</keyword>
<sequence>MDTIEEGRNETNSTLLENQTSTFTGNLEIISLFIVLGSITILTAIGNFLVCVAVCMVRKLRKPANYLLVSLAVSDLCVALLVMPMALAYEVFGTWKFGGALCDLWIAADILCCTASILNLCAISVDRYYSISRPFDYGVKRTPKRMMVCIGIVWLSALFISVPPPLILGNYHGGNGKECFVSQNFWYQIYATFCSFYFPLVVMMFVYRKIFQAANKIVKEEKKAQRHLNMDHGILNASVASTNEVNVGESTTYAKVGSNRGSHSVLLPVITPGQSPQASPINVKVKRTENTRRLRFILAKERKASTTLGIIMSAFIFCWLPFFCLALMRPFIPNESIPHWLSSFFLWLGYINSTLNPVIYATFHADFRRPFREIICLRCKTLDSLMREEYYNEQYGCVAEIPYHRPSGSSNFEGESTRKESFV</sequence>
<feature type="transmembrane region" description="Helical" evidence="12">
    <location>
        <begin position="29"/>
        <end position="54"/>
    </location>
</feature>
<evidence type="ECO:0000256" key="6">
    <source>
        <dbReference type="ARBA" id="ARBA00023040"/>
    </source>
</evidence>
<evidence type="ECO:0000259" key="13">
    <source>
        <dbReference type="PROSITE" id="PS50262"/>
    </source>
</evidence>
<evidence type="ECO:0000256" key="2">
    <source>
        <dbReference type="ARBA" id="ARBA00010663"/>
    </source>
</evidence>
<feature type="transmembrane region" description="Helical" evidence="12">
    <location>
        <begin position="187"/>
        <end position="207"/>
    </location>
</feature>
<evidence type="ECO:0000256" key="10">
    <source>
        <dbReference type="ARBA" id="ARBA00023224"/>
    </source>
</evidence>
<comment type="caution">
    <text evidence="14">The sequence shown here is derived from an EMBL/GenBank/DDBJ whole genome shotgun (WGS) entry which is preliminary data.</text>
</comment>
<dbReference type="PANTHER" id="PTHR24248">
    <property type="entry name" value="ADRENERGIC RECEPTOR-RELATED G-PROTEIN COUPLED RECEPTOR"/>
    <property type="match status" value="1"/>
</dbReference>
<reference evidence="14" key="1">
    <citation type="submission" date="2023-07" db="EMBL/GenBank/DDBJ databases">
        <title>Chromosome-level genome assembly of Artemia franciscana.</title>
        <authorList>
            <person name="Jo E."/>
        </authorList>
    </citation>
    <scope>NUCLEOTIDE SEQUENCE</scope>
    <source>
        <tissue evidence="14">Whole body</tissue>
    </source>
</reference>
<dbReference type="GO" id="GO:0071880">
    <property type="term" value="P:adenylate cyclase-activating adrenergic receptor signaling pathway"/>
    <property type="evidence" value="ECO:0007669"/>
    <property type="project" value="TreeGrafter"/>
</dbReference>
<proteinExistence type="inferred from homology"/>
<keyword evidence="5 12" id="KW-1133">Transmembrane helix</keyword>
<dbReference type="EMBL" id="JAVRJZ010000015">
    <property type="protein sequence ID" value="KAK2712920.1"/>
    <property type="molecule type" value="Genomic_DNA"/>
</dbReference>
<accession>A0AA88L4V3</accession>
<feature type="transmembrane region" description="Helical" evidence="12">
    <location>
        <begin position="146"/>
        <end position="167"/>
    </location>
</feature>
<dbReference type="InterPro" id="IPR000276">
    <property type="entry name" value="GPCR_Rhodpsn"/>
</dbReference>
<dbReference type="GO" id="GO:0043410">
    <property type="term" value="P:positive regulation of MAPK cascade"/>
    <property type="evidence" value="ECO:0007669"/>
    <property type="project" value="TreeGrafter"/>
</dbReference>
<feature type="transmembrane region" description="Helical" evidence="12">
    <location>
        <begin position="104"/>
        <end position="125"/>
    </location>
</feature>
<comment type="subcellular location">
    <subcellularLocation>
        <location evidence="1">Cell membrane</location>
        <topology evidence="1">Multi-pass membrane protein</topology>
    </subcellularLocation>
</comment>
<feature type="domain" description="G-protein coupled receptors family 1 profile" evidence="13">
    <location>
        <begin position="46"/>
        <end position="360"/>
    </location>
</feature>
<dbReference type="SMART" id="SM01381">
    <property type="entry name" value="7TM_GPCR_Srsx"/>
    <property type="match status" value="1"/>
</dbReference>
<evidence type="ECO:0000256" key="12">
    <source>
        <dbReference type="SAM" id="Phobius"/>
    </source>
</evidence>
<evidence type="ECO:0000256" key="1">
    <source>
        <dbReference type="ARBA" id="ARBA00004651"/>
    </source>
</evidence>
<protein>
    <recommendedName>
        <fullName evidence="13">G-protein coupled receptors family 1 profile domain-containing protein</fullName>
    </recommendedName>
</protein>
<dbReference type="Pfam" id="PF00001">
    <property type="entry name" value="7tm_1"/>
    <property type="match status" value="1"/>
</dbReference>
<dbReference type="SUPFAM" id="SSF81321">
    <property type="entry name" value="Family A G protein-coupled receptor-like"/>
    <property type="match status" value="1"/>
</dbReference>
<keyword evidence="3" id="KW-1003">Cell membrane</keyword>
<evidence type="ECO:0000256" key="8">
    <source>
        <dbReference type="ARBA" id="ARBA00023157"/>
    </source>
</evidence>
<feature type="transmembrane region" description="Helical" evidence="12">
    <location>
        <begin position="308"/>
        <end position="332"/>
    </location>
</feature>
<dbReference type="Proteomes" id="UP001187531">
    <property type="component" value="Unassembled WGS sequence"/>
</dbReference>
<evidence type="ECO:0000256" key="3">
    <source>
        <dbReference type="ARBA" id="ARBA00022475"/>
    </source>
</evidence>
<dbReference type="GO" id="GO:0004993">
    <property type="term" value="F:G protein-coupled serotonin receptor activity"/>
    <property type="evidence" value="ECO:0007669"/>
    <property type="project" value="UniProtKB-ARBA"/>
</dbReference>
<dbReference type="InterPro" id="IPR017452">
    <property type="entry name" value="GPCR_Rhodpsn_7TM"/>
</dbReference>
<dbReference type="PANTHER" id="PTHR24248:SF199">
    <property type="entry name" value="IP13425P-RELATED"/>
    <property type="match status" value="1"/>
</dbReference>
<comment type="similarity">
    <text evidence="2 11">Belongs to the G-protein coupled receptor 1 family.</text>
</comment>
<keyword evidence="9 11" id="KW-0675">Receptor</keyword>
<evidence type="ECO:0000256" key="9">
    <source>
        <dbReference type="ARBA" id="ARBA00023170"/>
    </source>
</evidence>
<evidence type="ECO:0000256" key="11">
    <source>
        <dbReference type="RuleBase" id="RU000688"/>
    </source>
</evidence>
<evidence type="ECO:0000256" key="7">
    <source>
        <dbReference type="ARBA" id="ARBA00023136"/>
    </source>
</evidence>
<dbReference type="PROSITE" id="PS50262">
    <property type="entry name" value="G_PROTEIN_RECEP_F1_2"/>
    <property type="match status" value="1"/>
</dbReference>
<feature type="transmembrane region" description="Helical" evidence="12">
    <location>
        <begin position="66"/>
        <end position="92"/>
    </location>
</feature>
<dbReference type="PRINTS" id="PR00237">
    <property type="entry name" value="GPCRRHODOPSN"/>
</dbReference>
<keyword evidence="6 11" id="KW-0297">G-protein coupled receptor</keyword>
<keyword evidence="4 11" id="KW-0812">Transmembrane</keyword>
<gene>
    <name evidence="14" type="ORF">QYM36_011579</name>
</gene>